<gene>
    <name evidence="1" type="ORF">E4P82_06190</name>
</gene>
<evidence type="ECO:0000313" key="1">
    <source>
        <dbReference type="EMBL" id="NMQ18834.1"/>
    </source>
</evidence>
<dbReference type="Proteomes" id="UP000760480">
    <property type="component" value="Unassembled WGS sequence"/>
</dbReference>
<dbReference type="SUPFAM" id="SSF52980">
    <property type="entry name" value="Restriction endonuclease-like"/>
    <property type="match status" value="1"/>
</dbReference>
<evidence type="ECO:0000313" key="2">
    <source>
        <dbReference type="Proteomes" id="UP000760480"/>
    </source>
</evidence>
<dbReference type="EMBL" id="SPMZ01000016">
    <property type="protein sequence ID" value="NMQ18834.1"/>
    <property type="molecule type" value="Genomic_DNA"/>
</dbReference>
<comment type="caution">
    <text evidence="1">The sequence shown here is derived from an EMBL/GenBank/DDBJ whole genome shotgun (WGS) entry which is preliminary data.</text>
</comment>
<organism evidence="1 2">
    <name type="scientific">Candidatus Competibacter phosphatis</name>
    <dbReference type="NCBI Taxonomy" id="221280"/>
    <lineage>
        <taxon>Bacteria</taxon>
        <taxon>Pseudomonadati</taxon>
        <taxon>Pseudomonadota</taxon>
        <taxon>Gammaproteobacteria</taxon>
        <taxon>Candidatus Competibacteraceae</taxon>
        <taxon>Candidatus Competibacter</taxon>
    </lineage>
</organism>
<accession>A0ABX1TJI4</accession>
<keyword evidence="1" id="KW-0378">Hydrolase</keyword>
<keyword evidence="2" id="KW-1185">Reference proteome</keyword>
<protein>
    <submittedName>
        <fullName evidence="1">Restriction endonuclease</fullName>
    </submittedName>
</protein>
<dbReference type="RefSeq" id="WP_169248159.1">
    <property type="nucleotide sequence ID" value="NZ_SPMZ01000016.1"/>
</dbReference>
<name>A0ABX1TJI4_9GAMM</name>
<keyword evidence="1" id="KW-0540">Nuclease</keyword>
<dbReference type="InterPro" id="IPR038402">
    <property type="entry name" value="PvuII_sf"/>
</dbReference>
<reference evidence="1 2" key="1">
    <citation type="submission" date="2019-03" db="EMBL/GenBank/DDBJ databases">
        <title>Metabolic reconstructions from genomes of highly enriched 'Candidatus Accumulibacter' and 'Candidatus Competibacter' bioreactor populations.</title>
        <authorList>
            <person name="Annavajhala M.K."/>
            <person name="Welles L."/>
            <person name="Abbas B."/>
            <person name="Sorokin D."/>
            <person name="Park H."/>
            <person name="Van Loosdrecht M."/>
            <person name="Chandran K."/>
        </authorList>
    </citation>
    <scope>NUCLEOTIDE SEQUENCE [LARGE SCALE GENOMIC DNA]</scope>
    <source>
        <strain evidence="1 2">SBR_G</strain>
    </source>
</reference>
<dbReference type="CDD" id="cd22351">
    <property type="entry name" value="PvuII-like"/>
    <property type="match status" value="1"/>
</dbReference>
<dbReference type="InterPro" id="IPR011335">
    <property type="entry name" value="Restrct_endonuc-II-like"/>
</dbReference>
<dbReference type="GO" id="GO:0004519">
    <property type="term" value="F:endonuclease activity"/>
    <property type="evidence" value="ECO:0007669"/>
    <property type="project" value="UniProtKB-KW"/>
</dbReference>
<dbReference type="Pfam" id="PF09225">
    <property type="entry name" value="Endonuc-PvuII"/>
    <property type="match status" value="1"/>
</dbReference>
<keyword evidence="1" id="KW-0255">Endonuclease</keyword>
<proteinExistence type="predicted"/>
<sequence length="172" mass="19630">MTPHDDYARLLEIWPAVQEYQALATKHGIHDIFQDNGGKLLQVLLLMGLTILPGREGNDAVDASGREYELKSVNIELTKGFSTHHHMNPSIIAKYRQVPWVFAIYRHIVLQAVYLLEPADLEFYFTKWEQKWHADGGKDINNPKIPAVHVMEHGKLLHGEPPILSVRRKHGA</sequence>
<dbReference type="Gene3D" id="3.40.210.10">
    <property type="entry name" value="PVUII Endonuclease, subunit A"/>
    <property type="match status" value="1"/>
</dbReference>
<dbReference type="InterPro" id="IPR015306">
    <property type="entry name" value="Restrct_endonuc_II_PvuII"/>
</dbReference>